<dbReference type="FunFam" id="3.40.50.300:FF:001389">
    <property type="entry name" value="ATP-dependent DNA helicase RecQ"/>
    <property type="match status" value="1"/>
</dbReference>
<dbReference type="Pfam" id="PF00271">
    <property type="entry name" value="Helicase_C"/>
    <property type="match status" value="1"/>
</dbReference>
<dbReference type="GO" id="GO:0005634">
    <property type="term" value="C:nucleus"/>
    <property type="evidence" value="ECO:0007669"/>
    <property type="project" value="UniProtKB-SubCell"/>
</dbReference>
<keyword evidence="4 11" id="KW-0378">Hydrolase</keyword>
<dbReference type="GO" id="GO:0003677">
    <property type="term" value="F:DNA binding"/>
    <property type="evidence" value="ECO:0007669"/>
    <property type="project" value="UniProtKB-KW"/>
</dbReference>
<comment type="catalytic activity">
    <reaction evidence="10 11">
        <text>Couples ATP hydrolysis with the unwinding of duplex DNA by translocating in the 3'-5' direction.</text>
        <dbReference type="EC" id="5.6.2.4"/>
    </reaction>
</comment>
<gene>
    <name evidence="15" type="ORF">Ctob_000020</name>
</gene>
<dbReference type="InterPro" id="IPR011545">
    <property type="entry name" value="DEAD/DEAH_box_helicase_dom"/>
</dbReference>
<dbReference type="GO" id="GO:0005524">
    <property type="term" value="F:ATP binding"/>
    <property type="evidence" value="ECO:0007669"/>
    <property type="project" value="UniProtKB-KW"/>
</dbReference>
<dbReference type="PANTHER" id="PTHR13710">
    <property type="entry name" value="DNA HELICASE RECQ FAMILY MEMBER"/>
    <property type="match status" value="1"/>
</dbReference>
<keyword evidence="6 11" id="KW-0067">ATP-binding</keyword>
<evidence type="ECO:0000256" key="11">
    <source>
        <dbReference type="RuleBase" id="RU364117"/>
    </source>
</evidence>
<name>A0A0M0J2P9_9EUKA</name>
<comment type="caution">
    <text evidence="15">The sequence shown here is derived from an EMBL/GenBank/DDBJ whole genome shotgun (WGS) entry which is preliminary data.</text>
</comment>
<keyword evidence="8" id="KW-0413">Isomerase</keyword>
<comment type="catalytic activity">
    <reaction evidence="11">
        <text>ATP + H2O = ADP + phosphate + H(+)</text>
        <dbReference type="Rhea" id="RHEA:13065"/>
        <dbReference type="ChEBI" id="CHEBI:15377"/>
        <dbReference type="ChEBI" id="CHEBI:15378"/>
        <dbReference type="ChEBI" id="CHEBI:30616"/>
        <dbReference type="ChEBI" id="CHEBI:43474"/>
        <dbReference type="ChEBI" id="CHEBI:456216"/>
    </reaction>
</comment>
<dbReference type="SMART" id="SM00487">
    <property type="entry name" value="DEXDc"/>
    <property type="match status" value="1"/>
</dbReference>
<dbReference type="PANTHER" id="PTHR13710:SF153">
    <property type="entry name" value="RECQ-LIKE DNA HELICASE BLM"/>
    <property type="match status" value="1"/>
</dbReference>
<organism evidence="15 16">
    <name type="scientific">Chrysochromulina tobinii</name>
    <dbReference type="NCBI Taxonomy" id="1460289"/>
    <lineage>
        <taxon>Eukaryota</taxon>
        <taxon>Haptista</taxon>
        <taxon>Haptophyta</taxon>
        <taxon>Prymnesiophyceae</taxon>
        <taxon>Prymnesiales</taxon>
        <taxon>Chrysochromulinaceae</taxon>
        <taxon>Chrysochromulina</taxon>
    </lineage>
</organism>
<dbReference type="AlphaFoldDB" id="A0A0M0J2P9"/>
<dbReference type="SUPFAM" id="SSF52540">
    <property type="entry name" value="P-loop containing nucleoside triphosphate hydrolases"/>
    <property type="match status" value="1"/>
</dbReference>
<evidence type="ECO:0000313" key="15">
    <source>
        <dbReference type="EMBL" id="KOO20821.1"/>
    </source>
</evidence>
<sequence>MARRRPPDIDAANRHIFGHASFRTAQRDIVIDILDDKDVFVLLPTGGGKSLCFQLPAVLSYGVTIVVCPLLALMQDQVQALVRGADAADPALRGVPATFLSSTAKVGHANAVFADLERGTYGDGQEPITKCLYVTPEQLASSGRLRSALQKLASCQPRLLARIVVDEAHCVSGWGHDFRPDYKELGGLRQLLPGVPIVALTATATAKCVVDIRKMLKMRPTTAMHQTSFNRSNLRYEVRRKAPKDKERSAEQAACAQLVAYIKTWPPRTCGIVYCLSQADTEKYCDVLLHAGLSAGAYHAGMSASGRRAAQSAWMRGEAAGGFAVMCATIAMGMGIDQSCVRFVAHVCLPKSLEALYQESGRAGRDGAYAECVIFYAPKDYARVVHMCRMGKGTRAAKAKDKERAKQVKAYCEASDGCCRRVSLLEHFGEVASAQLCRFEGHSGMCDVCAPRPAEGEEAAAAVPGARGGGGAQGDDADDGFRPKKRKRLEAIAEGKTGAIGPAMQQVAAAAASSGAGSRPALPGDAARRKASAAAKGAVPAPPAVANPWEAARIAAPRPAAPVAPAANALHFRGSALVNAVRVGDKRKQPFAATVPAARGRAGEDVITISDSDLSD</sequence>
<dbReference type="InterPro" id="IPR001650">
    <property type="entry name" value="Helicase_C-like"/>
</dbReference>
<feature type="region of interest" description="Disordered" evidence="12">
    <location>
        <begin position="511"/>
        <end position="543"/>
    </location>
</feature>
<evidence type="ECO:0000256" key="9">
    <source>
        <dbReference type="ARBA" id="ARBA00023242"/>
    </source>
</evidence>
<proteinExistence type="inferred from homology"/>
<keyword evidence="3 11" id="KW-0547">Nucleotide-binding</keyword>
<keyword evidence="5 11" id="KW-0347">Helicase</keyword>
<dbReference type="InterPro" id="IPR032284">
    <property type="entry name" value="RecQ_Zn-bd"/>
</dbReference>
<dbReference type="PROSITE" id="PS00690">
    <property type="entry name" value="DEAH_ATP_HELICASE"/>
    <property type="match status" value="1"/>
</dbReference>
<dbReference type="PROSITE" id="PS51194">
    <property type="entry name" value="HELICASE_CTER"/>
    <property type="match status" value="1"/>
</dbReference>
<comment type="subcellular location">
    <subcellularLocation>
        <location evidence="1 11">Nucleus</location>
    </subcellularLocation>
</comment>
<dbReference type="InterPro" id="IPR027417">
    <property type="entry name" value="P-loop_NTPase"/>
</dbReference>
<evidence type="ECO:0000259" key="14">
    <source>
        <dbReference type="PROSITE" id="PS51194"/>
    </source>
</evidence>
<dbReference type="Pfam" id="PF16124">
    <property type="entry name" value="RecQ_Zn_bind"/>
    <property type="match status" value="1"/>
</dbReference>
<dbReference type="InterPro" id="IPR002464">
    <property type="entry name" value="DNA/RNA_helicase_DEAH_CS"/>
</dbReference>
<dbReference type="Pfam" id="PF00270">
    <property type="entry name" value="DEAD"/>
    <property type="match status" value="1"/>
</dbReference>
<dbReference type="GO" id="GO:0009378">
    <property type="term" value="F:four-way junction helicase activity"/>
    <property type="evidence" value="ECO:0007669"/>
    <property type="project" value="TreeGrafter"/>
</dbReference>
<dbReference type="NCBIfam" id="TIGR00614">
    <property type="entry name" value="recQ_fam"/>
    <property type="match status" value="1"/>
</dbReference>
<dbReference type="OrthoDB" id="10261556at2759"/>
<dbReference type="Gene3D" id="3.40.50.300">
    <property type="entry name" value="P-loop containing nucleotide triphosphate hydrolases"/>
    <property type="match status" value="2"/>
</dbReference>
<evidence type="ECO:0000256" key="7">
    <source>
        <dbReference type="ARBA" id="ARBA00023125"/>
    </source>
</evidence>
<dbReference type="InterPro" id="IPR004589">
    <property type="entry name" value="DNA_helicase_ATP-dep_RecQ"/>
</dbReference>
<evidence type="ECO:0000256" key="8">
    <source>
        <dbReference type="ARBA" id="ARBA00023235"/>
    </source>
</evidence>
<evidence type="ECO:0000256" key="5">
    <source>
        <dbReference type="ARBA" id="ARBA00022806"/>
    </source>
</evidence>
<reference evidence="16" key="1">
    <citation type="journal article" date="2015" name="PLoS Genet.">
        <title>Genome Sequence and Transcriptome Analyses of Chrysochromulina tobin: Metabolic Tools for Enhanced Algal Fitness in the Prominent Order Prymnesiales (Haptophyceae).</title>
        <authorList>
            <person name="Hovde B.T."/>
            <person name="Deodato C.R."/>
            <person name="Hunsperger H.M."/>
            <person name="Ryken S.A."/>
            <person name="Yost W."/>
            <person name="Jha R.K."/>
            <person name="Patterson J."/>
            <person name="Monnat R.J. Jr."/>
            <person name="Barlow S.B."/>
            <person name="Starkenburg S.R."/>
            <person name="Cattolico R.A."/>
        </authorList>
    </citation>
    <scope>NUCLEOTIDE SEQUENCE</scope>
    <source>
        <strain evidence="16">CCMP291</strain>
    </source>
</reference>
<dbReference type="GO" id="GO:0005737">
    <property type="term" value="C:cytoplasm"/>
    <property type="evidence" value="ECO:0007669"/>
    <property type="project" value="TreeGrafter"/>
</dbReference>
<dbReference type="Proteomes" id="UP000037460">
    <property type="component" value="Unassembled WGS sequence"/>
</dbReference>
<dbReference type="PROSITE" id="PS51192">
    <property type="entry name" value="HELICASE_ATP_BIND_1"/>
    <property type="match status" value="1"/>
</dbReference>
<feature type="region of interest" description="Disordered" evidence="12">
    <location>
        <begin position="462"/>
        <end position="482"/>
    </location>
</feature>
<evidence type="ECO:0000256" key="10">
    <source>
        <dbReference type="ARBA" id="ARBA00034617"/>
    </source>
</evidence>
<evidence type="ECO:0000256" key="12">
    <source>
        <dbReference type="SAM" id="MobiDB-lite"/>
    </source>
</evidence>
<comment type="similarity">
    <text evidence="2 11">Belongs to the helicase family. RecQ subfamily.</text>
</comment>
<evidence type="ECO:0000256" key="6">
    <source>
        <dbReference type="ARBA" id="ARBA00022840"/>
    </source>
</evidence>
<dbReference type="EC" id="5.6.2.4" evidence="11"/>
<evidence type="ECO:0000256" key="2">
    <source>
        <dbReference type="ARBA" id="ARBA00005446"/>
    </source>
</evidence>
<evidence type="ECO:0000256" key="1">
    <source>
        <dbReference type="ARBA" id="ARBA00004123"/>
    </source>
</evidence>
<evidence type="ECO:0000259" key="13">
    <source>
        <dbReference type="PROSITE" id="PS51192"/>
    </source>
</evidence>
<keyword evidence="16" id="KW-1185">Reference proteome</keyword>
<feature type="domain" description="Helicase C-terminal" evidence="14">
    <location>
        <begin position="257"/>
        <end position="409"/>
    </location>
</feature>
<dbReference type="GO" id="GO:0000724">
    <property type="term" value="P:double-strand break repair via homologous recombination"/>
    <property type="evidence" value="ECO:0007669"/>
    <property type="project" value="TreeGrafter"/>
</dbReference>
<accession>A0A0M0J2P9</accession>
<evidence type="ECO:0000256" key="4">
    <source>
        <dbReference type="ARBA" id="ARBA00022801"/>
    </source>
</evidence>
<dbReference type="EMBL" id="JWZX01003409">
    <property type="protein sequence ID" value="KOO20821.1"/>
    <property type="molecule type" value="Genomic_DNA"/>
</dbReference>
<feature type="domain" description="Helicase ATP-binding" evidence="13">
    <location>
        <begin position="30"/>
        <end position="222"/>
    </location>
</feature>
<dbReference type="GO" id="GO:0016887">
    <property type="term" value="F:ATP hydrolysis activity"/>
    <property type="evidence" value="ECO:0007669"/>
    <property type="project" value="RHEA"/>
</dbReference>
<keyword evidence="7" id="KW-0238">DNA-binding</keyword>
<dbReference type="GO" id="GO:0043138">
    <property type="term" value="F:3'-5' DNA helicase activity"/>
    <property type="evidence" value="ECO:0007669"/>
    <property type="project" value="UniProtKB-EC"/>
</dbReference>
<evidence type="ECO:0000313" key="16">
    <source>
        <dbReference type="Proteomes" id="UP000037460"/>
    </source>
</evidence>
<dbReference type="CDD" id="cd17920">
    <property type="entry name" value="DEXHc_RecQ"/>
    <property type="match status" value="1"/>
</dbReference>
<protein>
    <recommendedName>
        <fullName evidence="11">ATP-dependent DNA helicase</fullName>
        <ecNumber evidence="11">5.6.2.4</ecNumber>
    </recommendedName>
</protein>
<dbReference type="InterPro" id="IPR014001">
    <property type="entry name" value="Helicase_ATP-bd"/>
</dbReference>
<evidence type="ECO:0000256" key="3">
    <source>
        <dbReference type="ARBA" id="ARBA00022741"/>
    </source>
</evidence>
<dbReference type="SMART" id="SM00490">
    <property type="entry name" value="HELICc"/>
    <property type="match status" value="1"/>
</dbReference>
<dbReference type="GO" id="GO:0005694">
    <property type="term" value="C:chromosome"/>
    <property type="evidence" value="ECO:0007669"/>
    <property type="project" value="TreeGrafter"/>
</dbReference>
<keyword evidence="9 11" id="KW-0539">Nucleus</keyword>